<dbReference type="Proteomes" id="UP000231658">
    <property type="component" value="Unassembled WGS sequence"/>
</dbReference>
<dbReference type="AlphaFoldDB" id="A0A1C3RF31"/>
<protein>
    <recommendedName>
        <fullName evidence="3">Helix-turn-helix domain-containing protein</fullName>
    </recommendedName>
</protein>
<dbReference type="RefSeq" id="WP_069186594.1">
    <property type="nucleotide sequence ID" value="NZ_FLYE01000006.1"/>
</dbReference>
<dbReference type="STRING" id="1867952.MTBPR1_140008"/>
<evidence type="ECO:0000313" key="1">
    <source>
        <dbReference type="EMBL" id="SCA55890.1"/>
    </source>
</evidence>
<evidence type="ECO:0008006" key="3">
    <source>
        <dbReference type="Google" id="ProtNLM"/>
    </source>
</evidence>
<name>A0A1C3RF31_9PROT</name>
<sequence length="80" mass="8936">MSNLEILDEAAAGIYIGGKESPISARTMQRWRLANVGPKFITVGEGRLIRYRQSDLVEYLNNCTSTSGEESDPEMLEKEV</sequence>
<dbReference type="OrthoDB" id="7068969at2"/>
<reference evidence="1 2" key="1">
    <citation type="submission" date="2016-07" db="EMBL/GenBank/DDBJ databases">
        <authorList>
            <person name="Lefevre C.T."/>
        </authorList>
    </citation>
    <scope>NUCLEOTIDE SEQUENCE [LARGE SCALE GENOMIC DNA]</scope>
    <source>
        <strain evidence="1">PR1</strain>
    </source>
</reference>
<gene>
    <name evidence="1" type="ORF">MTBPR1_140008</name>
</gene>
<proteinExistence type="predicted"/>
<accession>A0A1C3RF31</accession>
<organism evidence="1 2">
    <name type="scientific">Candidatus Terasakiella magnetica</name>
    <dbReference type="NCBI Taxonomy" id="1867952"/>
    <lineage>
        <taxon>Bacteria</taxon>
        <taxon>Pseudomonadati</taxon>
        <taxon>Pseudomonadota</taxon>
        <taxon>Alphaproteobacteria</taxon>
        <taxon>Rhodospirillales</taxon>
        <taxon>Terasakiellaceae</taxon>
        <taxon>Terasakiella</taxon>
    </lineage>
</organism>
<keyword evidence="2" id="KW-1185">Reference proteome</keyword>
<evidence type="ECO:0000313" key="2">
    <source>
        <dbReference type="Proteomes" id="UP000231658"/>
    </source>
</evidence>
<dbReference type="EMBL" id="FLYE01000006">
    <property type="protein sequence ID" value="SCA55890.1"/>
    <property type="molecule type" value="Genomic_DNA"/>
</dbReference>